<accession>A0ABX0YSB2</accession>
<gene>
    <name evidence="3" type="ORF">HCJ95_14455</name>
</gene>
<evidence type="ECO:0000256" key="2">
    <source>
        <dbReference type="SAM" id="MobiDB-lite"/>
    </source>
</evidence>
<proteinExistence type="predicted"/>
<keyword evidence="4" id="KW-1185">Reference proteome</keyword>
<dbReference type="InterPro" id="IPR001646">
    <property type="entry name" value="5peptide_repeat"/>
</dbReference>
<evidence type="ECO:0000313" key="3">
    <source>
        <dbReference type="EMBL" id="NJP15460.1"/>
    </source>
</evidence>
<reference evidence="3 4" key="1">
    <citation type="submission" date="2020-03" db="EMBL/GenBank/DDBJ databases">
        <title>WGS of actinomycetes isolated from Thailand.</title>
        <authorList>
            <person name="Thawai C."/>
        </authorList>
    </citation>
    <scope>NUCLEOTIDE SEQUENCE [LARGE SCALE GENOMIC DNA]</scope>
    <source>
        <strain evidence="3 4">NBRC 13905</strain>
    </source>
</reference>
<dbReference type="SUPFAM" id="SSF141571">
    <property type="entry name" value="Pentapeptide repeat-like"/>
    <property type="match status" value="1"/>
</dbReference>
<keyword evidence="1" id="KW-0677">Repeat</keyword>
<name>A0ABX0YSB2_STRTL</name>
<sequence length="236" mass="24954">MVRRTTGAGAGGAGRGRAGARVRAARRPEVRLPRLRAHDGRPLAPDGDFDSLEFDGADFTGQDGAGARFLDCALRTCVLDDVSLRGARVLDSVLTDVRGVGCDLAETTWRDAELAGFRLGGVQLYGAVLERVHIRGGKIDYGNLRAARLRDVVFENCVLVEPDFSGARLERVEFTDCALTGVDFGAATLRDVDLRGAAPLRIARGADRLSGAVIGTAQLLDLAPVLAAELGITVAD</sequence>
<evidence type="ECO:0000256" key="1">
    <source>
        <dbReference type="ARBA" id="ARBA00022737"/>
    </source>
</evidence>
<feature type="compositionally biased region" description="Gly residues" evidence="2">
    <location>
        <begin position="8"/>
        <end position="17"/>
    </location>
</feature>
<dbReference type="PANTHER" id="PTHR47485:SF1">
    <property type="entry name" value="THYLAKOID LUMENAL 17.4 KDA PROTEIN, CHLOROPLASTIC"/>
    <property type="match status" value="1"/>
</dbReference>
<dbReference type="PANTHER" id="PTHR47485">
    <property type="entry name" value="THYLAKOID LUMENAL 17.4 KDA PROTEIN, CHLOROPLASTIC"/>
    <property type="match status" value="1"/>
</dbReference>
<comment type="caution">
    <text evidence="3">The sequence shown here is derived from an EMBL/GenBank/DDBJ whole genome shotgun (WGS) entry which is preliminary data.</text>
</comment>
<organism evidence="3 4">
    <name type="scientific">Streptomyces thermoviolaceus subsp. thermoviolaceus</name>
    <dbReference type="NCBI Taxonomy" id="66860"/>
    <lineage>
        <taxon>Bacteria</taxon>
        <taxon>Bacillati</taxon>
        <taxon>Actinomycetota</taxon>
        <taxon>Actinomycetes</taxon>
        <taxon>Kitasatosporales</taxon>
        <taxon>Streptomycetaceae</taxon>
        <taxon>Streptomyces</taxon>
    </lineage>
</organism>
<protein>
    <submittedName>
        <fullName evidence="3">Pentapeptide repeat-containing protein</fullName>
    </submittedName>
</protein>
<dbReference type="Pfam" id="PF13599">
    <property type="entry name" value="Pentapeptide_4"/>
    <property type="match status" value="1"/>
</dbReference>
<evidence type="ECO:0000313" key="4">
    <source>
        <dbReference type="Proteomes" id="UP000635996"/>
    </source>
</evidence>
<dbReference type="Proteomes" id="UP000635996">
    <property type="component" value="Unassembled WGS sequence"/>
</dbReference>
<dbReference type="RefSeq" id="WP_168131706.1">
    <property type="nucleotide sequence ID" value="NZ_BMVZ01000017.1"/>
</dbReference>
<feature type="region of interest" description="Disordered" evidence="2">
    <location>
        <begin position="1"/>
        <end position="25"/>
    </location>
</feature>
<dbReference type="Gene3D" id="2.160.20.80">
    <property type="entry name" value="E3 ubiquitin-protein ligase SopA"/>
    <property type="match status" value="1"/>
</dbReference>
<dbReference type="EMBL" id="JAATEL010000013">
    <property type="protein sequence ID" value="NJP15460.1"/>
    <property type="molecule type" value="Genomic_DNA"/>
</dbReference>